<keyword evidence="2" id="KW-1185">Reference proteome</keyword>
<gene>
    <name evidence="1" type="ORF">BSZ37_11340</name>
</gene>
<organism evidence="1 2">
    <name type="scientific">Rubrivirga marina</name>
    <dbReference type="NCBI Taxonomy" id="1196024"/>
    <lineage>
        <taxon>Bacteria</taxon>
        <taxon>Pseudomonadati</taxon>
        <taxon>Rhodothermota</taxon>
        <taxon>Rhodothermia</taxon>
        <taxon>Rhodothermales</taxon>
        <taxon>Rubricoccaceae</taxon>
        <taxon>Rubrivirga</taxon>
    </lineage>
</organism>
<proteinExistence type="predicted"/>
<evidence type="ECO:0000313" key="2">
    <source>
        <dbReference type="Proteomes" id="UP000216339"/>
    </source>
</evidence>
<evidence type="ECO:0000313" key="1">
    <source>
        <dbReference type="EMBL" id="PAP76983.1"/>
    </source>
</evidence>
<comment type="caution">
    <text evidence="1">The sequence shown here is derived from an EMBL/GenBank/DDBJ whole genome shotgun (WGS) entry which is preliminary data.</text>
</comment>
<dbReference type="RefSeq" id="WP_095510649.1">
    <property type="nucleotide sequence ID" value="NZ_MQWD01000001.1"/>
</dbReference>
<dbReference type="EMBL" id="MQWD01000001">
    <property type="protein sequence ID" value="PAP76983.1"/>
    <property type="molecule type" value="Genomic_DNA"/>
</dbReference>
<sequence length="157" mass="17493">MSVVQQAHFQSTGGGSRAVREDEEVVRVDTAFLKDHASGLGNWAYRKYKERGRGYLSVDAKEVLRWGAARSVDPTAPLRLKYLLPRGEPAYNVFQTRDDFRSVIEAMVLAYDPEAEFLAVCFTSGDSALKGFYRLYRFRPDGFSPGAGGDLLPASFN</sequence>
<dbReference type="AlphaFoldDB" id="A0A271J0J8"/>
<dbReference type="Proteomes" id="UP000216339">
    <property type="component" value="Unassembled WGS sequence"/>
</dbReference>
<reference evidence="1 2" key="1">
    <citation type="submission" date="2016-11" db="EMBL/GenBank/DDBJ databases">
        <title>Study of marine rhodopsin-containing bacteria.</title>
        <authorList>
            <person name="Yoshizawa S."/>
            <person name="Kumagai Y."/>
            <person name="Kogure K."/>
        </authorList>
    </citation>
    <scope>NUCLEOTIDE SEQUENCE [LARGE SCALE GENOMIC DNA]</scope>
    <source>
        <strain evidence="1 2">SAORIC-28</strain>
    </source>
</reference>
<protein>
    <submittedName>
        <fullName evidence="1">Uncharacterized protein</fullName>
    </submittedName>
</protein>
<accession>A0A271J0J8</accession>
<name>A0A271J0J8_9BACT</name>